<keyword evidence="2" id="KW-1185">Reference proteome</keyword>
<sequence>MKEIKQINKIRTPLCTEKCYCIADSETKYSLYITESGIEIQPFKGYFLTFYKYEECSEFLKRPEIIKQSQGLNIQLQIKEIPM</sequence>
<protein>
    <recommendedName>
        <fullName evidence="3">KTSC domain-containing protein</fullName>
    </recommendedName>
</protein>
<dbReference type="Proteomes" id="UP000616346">
    <property type="component" value="Unassembled WGS sequence"/>
</dbReference>
<comment type="caution">
    <text evidence="1">The sequence shown here is derived from an EMBL/GenBank/DDBJ whole genome shotgun (WGS) entry which is preliminary data.</text>
</comment>
<accession>A0ABR8VCK6</accession>
<proteinExistence type="predicted"/>
<dbReference type="EMBL" id="JACSPQ010000009">
    <property type="protein sequence ID" value="MBD8002407.1"/>
    <property type="molecule type" value="Genomic_DNA"/>
</dbReference>
<gene>
    <name evidence="1" type="ORF">H9626_09310</name>
</gene>
<organism evidence="1 2">
    <name type="scientific">Phocaeicola faecium</name>
    <dbReference type="NCBI Taxonomy" id="2762213"/>
    <lineage>
        <taxon>Bacteria</taxon>
        <taxon>Pseudomonadati</taxon>
        <taxon>Bacteroidota</taxon>
        <taxon>Bacteroidia</taxon>
        <taxon>Bacteroidales</taxon>
        <taxon>Bacteroidaceae</taxon>
        <taxon>Phocaeicola</taxon>
    </lineage>
</organism>
<evidence type="ECO:0008006" key="3">
    <source>
        <dbReference type="Google" id="ProtNLM"/>
    </source>
</evidence>
<reference evidence="1 2" key="1">
    <citation type="submission" date="2020-08" db="EMBL/GenBank/DDBJ databases">
        <title>A Genomic Blueprint of the Chicken Gut Microbiome.</title>
        <authorList>
            <person name="Gilroy R."/>
            <person name="Ravi A."/>
            <person name="Getino M."/>
            <person name="Pursley I."/>
            <person name="Horton D.L."/>
            <person name="Alikhan N.-F."/>
            <person name="Baker D."/>
            <person name="Gharbi K."/>
            <person name="Hall N."/>
            <person name="Watson M."/>
            <person name="Adriaenssens E.M."/>
            <person name="Foster-Nyarko E."/>
            <person name="Jarju S."/>
            <person name="Secka A."/>
            <person name="Antonio M."/>
            <person name="Oren A."/>
            <person name="Chaudhuri R."/>
            <person name="La Ragione R.M."/>
            <person name="Hildebrand F."/>
            <person name="Pallen M.J."/>
        </authorList>
    </citation>
    <scope>NUCLEOTIDE SEQUENCE [LARGE SCALE GENOMIC DNA]</scope>
    <source>
        <strain evidence="1 2">Sa1YUN3</strain>
    </source>
</reference>
<evidence type="ECO:0000313" key="1">
    <source>
        <dbReference type="EMBL" id="MBD8002407.1"/>
    </source>
</evidence>
<dbReference type="RefSeq" id="WP_225230946.1">
    <property type="nucleotide sequence ID" value="NZ_JACSPQ010000009.1"/>
</dbReference>
<evidence type="ECO:0000313" key="2">
    <source>
        <dbReference type="Proteomes" id="UP000616346"/>
    </source>
</evidence>
<name>A0ABR8VCK6_9BACT</name>